<evidence type="ECO:0000256" key="2">
    <source>
        <dbReference type="ARBA" id="ARBA00022729"/>
    </source>
</evidence>
<dbReference type="GO" id="GO:0016853">
    <property type="term" value="F:isomerase activity"/>
    <property type="evidence" value="ECO:0007669"/>
    <property type="project" value="UniProtKB-KW"/>
</dbReference>
<evidence type="ECO:0000313" key="9">
    <source>
        <dbReference type="EMBL" id="MBB5957406.1"/>
    </source>
</evidence>
<dbReference type="Pfam" id="PF13462">
    <property type="entry name" value="Thioredoxin_4"/>
    <property type="match status" value="1"/>
</dbReference>
<dbReference type="PANTHER" id="PTHR13887:SF14">
    <property type="entry name" value="DISULFIDE BOND FORMATION PROTEIN D"/>
    <property type="match status" value="1"/>
</dbReference>
<evidence type="ECO:0000256" key="3">
    <source>
        <dbReference type="ARBA" id="ARBA00023002"/>
    </source>
</evidence>
<evidence type="ECO:0000256" key="1">
    <source>
        <dbReference type="ARBA" id="ARBA00005791"/>
    </source>
</evidence>
<keyword evidence="7" id="KW-1133">Transmembrane helix</keyword>
<proteinExistence type="inferred from homology"/>
<dbReference type="InterPro" id="IPR012336">
    <property type="entry name" value="Thioredoxin-like_fold"/>
</dbReference>
<feature type="transmembrane region" description="Helical" evidence="7">
    <location>
        <begin position="41"/>
        <end position="61"/>
    </location>
</feature>
<evidence type="ECO:0000313" key="10">
    <source>
        <dbReference type="Proteomes" id="UP000547510"/>
    </source>
</evidence>
<dbReference type="Proteomes" id="UP000547510">
    <property type="component" value="Unassembled WGS sequence"/>
</dbReference>
<organism evidence="9 10">
    <name type="scientific">Saccharothrix tamanrassetensis</name>
    <dbReference type="NCBI Taxonomy" id="1051531"/>
    <lineage>
        <taxon>Bacteria</taxon>
        <taxon>Bacillati</taxon>
        <taxon>Actinomycetota</taxon>
        <taxon>Actinomycetes</taxon>
        <taxon>Pseudonocardiales</taxon>
        <taxon>Pseudonocardiaceae</taxon>
        <taxon>Saccharothrix</taxon>
    </lineage>
</organism>
<keyword evidence="7" id="KW-0812">Transmembrane</keyword>
<keyword evidence="10" id="KW-1185">Reference proteome</keyword>
<evidence type="ECO:0000256" key="7">
    <source>
        <dbReference type="SAM" id="Phobius"/>
    </source>
</evidence>
<dbReference type="AlphaFoldDB" id="A0A841CPH4"/>
<evidence type="ECO:0000256" key="5">
    <source>
        <dbReference type="ARBA" id="ARBA00023284"/>
    </source>
</evidence>
<dbReference type="CDD" id="cd02972">
    <property type="entry name" value="DsbA_family"/>
    <property type="match status" value="1"/>
</dbReference>
<dbReference type="GO" id="GO:0016491">
    <property type="term" value="F:oxidoreductase activity"/>
    <property type="evidence" value="ECO:0007669"/>
    <property type="project" value="UniProtKB-KW"/>
</dbReference>
<evidence type="ECO:0000256" key="4">
    <source>
        <dbReference type="ARBA" id="ARBA00023157"/>
    </source>
</evidence>
<keyword evidence="9" id="KW-0413">Isomerase</keyword>
<keyword evidence="7" id="KW-0472">Membrane</keyword>
<evidence type="ECO:0000259" key="8">
    <source>
        <dbReference type="Pfam" id="PF13462"/>
    </source>
</evidence>
<comment type="similarity">
    <text evidence="1">Belongs to the thioredoxin family. DsbA subfamily.</text>
</comment>
<accession>A0A841CPH4</accession>
<sequence>MTEGTGDVGGAERNARKKKQEQQAARAVAAARGAKGDRTKVVIGVVVVAVLALVVVGGVIWSKSGSGGSLTPPKDVASVAAPVKREGGVVVVGKDTAKATIDLYEDFLCPACGQFKKIYGDQIKQEIEKGTLRVRYHALPFLVRMSDPAGYSKDSANAALCAADQGKFWEYHETLFAEQPDEGGPGYTKQELVKLGTDLGITGDTFKACVEGDTYDKDTQAELDQVRGKPYFGGTPSVASGEQKVDVRDENWLTNLVK</sequence>
<reference evidence="9 10" key="1">
    <citation type="submission" date="2020-08" db="EMBL/GenBank/DDBJ databases">
        <title>Genomic Encyclopedia of Type Strains, Phase III (KMG-III): the genomes of soil and plant-associated and newly described type strains.</title>
        <authorList>
            <person name="Whitman W."/>
        </authorList>
    </citation>
    <scope>NUCLEOTIDE SEQUENCE [LARGE SCALE GENOMIC DNA]</scope>
    <source>
        <strain evidence="9 10">CECT 8640</strain>
    </source>
</reference>
<protein>
    <submittedName>
        <fullName evidence="9">Protein-disulfide isomerase</fullName>
    </submittedName>
</protein>
<feature type="region of interest" description="Disordered" evidence="6">
    <location>
        <begin position="1"/>
        <end position="23"/>
    </location>
</feature>
<gene>
    <name evidence="9" type="ORF">FHS29_004001</name>
</gene>
<keyword evidence="4" id="KW-1015">Disulfide bond</keyword>
<dbReference type="SUPFAM" id="SSF52833">
    <property type="entry name" value="Thioredoxin-like"/>
    <property type="match status" value="1"/>
</dbReference>
<keyword evidence="3" id="KW-0560">Oxidoreductase</keyword>
<dbReference type="InterPro" id="IPR036249">
    <property type="entry name" value="Thioredoxin-like_sf"/>
</dbReference>
<comment type="caution">
    <text evidence="9">The sequence shown here is derived from an EMBL/GenBank/DDBJ whole genome shotgun (WGS) entry which is preliminary data.</text>
</comment>
<keyword evidence="5" id="KW-0676">Redox-active center</keyword>
<keyword evidence="2" id="KW-0732">Signal</keyword>
<evidence type="ECO:0000256" key="6">
    <source>
        <dbReference type="SAM" id="MobiDB-lite"/>
    </source>
</evidence>
<dbReference type="EMBL" id="JACHJN010000006">
    <property type="protein sequence ID" value="MBB5957406.1"/>
    <property type="molecule type" value="Genomic_DNA"/>
</dbReference>
<name>A0A841CPH4_9PSEU</name>
<dbReference type="Gene3D" id="3.40.30.10">
    <property type="entry name" value="Glutaredoxin"/>
    <property type="match status" value="1"/>
</dbReference>
<dbReference type="PANTHER" id="PTHR13887">
    <property type="entry name" value="GLUTATHIONE S-TRANSFERASE KAPPA"/>
    <property type="match status" value="1"/>
</dbReference>
<feature type="domain" description="Thioredoxin-like fold" evidence="8">
    <location>
        <begin position="89"/>
        <end position="250"/>
    </location>
</feature>
<dbReference type="RefSeq" id="WP_312865000.1">
    <property type="nucleotide sequence ID" value="NZ_JACHJN010000006.1"/>
</dbReference>